<dbReference type="EMBL" id="FOAF01000001">
    <property type="protein sequence ID" value="SEK67685.1"/>
    <property type="molecule type" value="Genomic_DNA"/>
</dbReference>
<evidence type="ECO:0000256" key="2">
    <source>
        <dbReference type="ARBA" id="ARBA00022679"/>
    </source>
</evidence>
<feature type="domain" description="Methyltransferase" evidence="4">
    <location>
        <begin position="43"/>
        <end position="148"/>
    </location>
</feature>
<evidence type="ECO:0000313" key="6">
    <source>
        <dbReference type="Proteomes" id="UP000199421"/>
    </source>
</evidence>
<reference evidence="6" key="1">
    <citation type="submission" date="2016-10" db="EMBL/GenBank/DDBJ databases">
        <authorList>
            <person name="Varghese N."/>
            <person name="Submissions S."/>
        </authorList>
    </citation>
    <scope>NUCLEOTIDE SEQUENCE [LARGE SCALE GENOMIC DNA]</scope>
    <source>
        <strain evidence="6">DSM 18733</strain>
    </source>
</reference>
<proteinExistence type="predicted"/>
<dbReference type="Gene3D" id="3.40.50.150">
    <property type="entry name" value="Vaccinia Virus protein VP39"/>
    <property type="match status" value="1"/>
</dbReference>
<dbReference type="GO" id="GO:0016279">
    <property type="term" value="F:protein-lysine N-methyltransferase activity"/>
    <property type="evidence" value="ECO:0007669"/>
    <property type="project" value="InterPro"/>
</dbReference>
<dbReference type="GO" id="GO:0032259">
    <property type="term" value="P:methylation"/>
    <property type="evidence" value="ECO:0007669"/>
    <property type="project" value="UniProtKB-KW"/>
</dbReference>
<dbReference type="CDD" id="cd02440">
    <property type="entry name" value="AdoMet_MTases"/>
    <property type="match status" value="1"/>
</dbReference>
<dbReference type="Pfam" id="PF13847">
    <property type="entry name" value="Methyltransf_31"/>
    <property type="match status" value="1"/>
</dbReference>
<dbReference type="RefSeq" id="WP_238383656.1">
    <property type="nucleotide sequence ID" value="NZ_FOAF01000001.1"/>
</dbReference>
<dbReference type="PANTHER" id="PTHR13610:SF11">
    <property type="entry name" value="METHYLTRANSFERASE DOMAIN-CONTAINING PROTEIN"/>
    <property type="match status" value="1"/>
</dbReference>
<sequence length="170" mass="18809">MLFAFICSSQAAFAQEPIKTDVPFVPTDQQVVEAMLNLAQVNKNDILYDLGCGDGRIVVTAAKKYGATSVGVDIDPQRIEEAKKNAKKAKVKDQVTFIQDDLFNADFTKATVVTLYLLPSVNLKLKPKLLNLKPGTRIVSHSFDMGDWKPDKQMSVGSSTIYLWTVPNKQ</sequence>
<dbReference type="PANTHER" id="PTHR13610">
    <property type="entry name" value="METHYLTRANSFERASE DOMAIN-CONTAINING PROTEIN"/>
    <property type="match status" value="1"/>
</dbReference>
<keyword evidence="6" id="KW-1185">Reference proteome</keyword>
<evidence type="ECO:0000256" key="1">
    <source>
        <dbReference type="ARBA" id="ARBA00022603"/>
    </source>
</evidence>
<keyword evidence="1 5" id="KW-0489">Methyltransferase</keyword>
<dbReference type="AlphaFoldDB" id="A0A1H7J3I2"/>
<dbReference type="InterPro" id="IPR025714">
    <property type="entry name" value="Methyltranfer_dom"/>
</dbReference>
<gene>
    <name evidence="5" type="ORF">SAMN05661044_00873</name>
</gene>
<dbReference type="InterPro" id="IPR029063">
    <property type="entry name" value="SAM-dependent_MTases_sf"/>
</dbReference>
<dbReference type="SUPFAM" id="SSF53335">
    <property type="entry name" value="S-adenosyl-L-methionine-dependent methyltransferases"/>
    <property type="match status" value="1"/>
</dbReference>
<keyword evidence="2 5" id="KW-0808">Transferase</keyword>
<protein>
    <submittedName>
        <fullName evidence="5">Methyltransferase domain-containing protein</fullName>
    </submittedName>
</protein>
<evidence type="ECO:0000259" key="4">
    <source>
        <dbReference type="Pfam" id="PF13847"/>
    </source>
</evidence>
<accession>A0A1H7J3I2</accession>
<evidence type="ECO:0000313" key="5">
    <source>
        <dbReference type="EMBL" id="SEK67685.1"/>
    </source>
</evidence>
<dbReference type="InterPro" id="IPR026170">
    <property type="entry name" value="FAM173A/B"/>
</dbReference>
<keyword evidence="3" id="KW-0949">S-adenosyl-L-methionine</keyword>
<evidence type="ECO:0000256" key="3">
    <source>
        <dbReference type="ARBA" id="ARBA00022691"/>
    </source>
</evidence>
<dbReference type="STRING" id="407022.SAMN05661044_00873"/>
<name>A0A1H7J3I2_OLID1</name>
<dbReference type="Proteomes" id="UP000199421">
    <property type="component" value="Unassembled WGS sequence"/>
</dbReference>
<organism evidence="5 6">
    <name type="scientific">Olivibacter domesticus</name>
    <name type="common">Pseudosphingobacterium domesticum</name>
    <dbReference type="NCBI Taxonomy" id="407022"/>
    <lineage>
        <taxon>Bacteria</taxon>
        <taxon>Pseudomonadati</taxon>
        <taxon>Bacteroidota</taxon>
        <taxon>Sphingobacteriia</taxon>
        <taxon>Sphingobacteriales</taxon>
        <taxon>Sphingobacteriaceae</taxon>
        <taxon>Olivibacter</taxon>
    </lineage>
</organism>